<comment type="similarity">
    <text evidence="1">Belongs to the isochorismatase family.</text>
</comment>
<dbReference type="EMBL" id="JAIRBT010000036">
    <property type="protein sequence ID" value="MBZ6068196.1"/>
    <property type="molecule type" value="Genomic_DNA"/>
</dbReference>
<dbReference type="CDD" id="cd01011">
    <property type="entry name" value="nicotinamidase"/>
    <property type="match status" value="1"/>
</dbReference>
<dbReference type="GO" id="GO:0046872">
    <property type="term" value="F:metal ion binding"/>
    <property type="evidence" value="ECO:0007669"/>
    <property type="project" value="UniProtKB-KW"/>
</dbReference>
<dbReference type="AlphaFoldDB" id="A0A0S2SJU4"/>
<evidence type="ECO:0000259" key="8">
    <source>
        <dbReference type="Pfam" id="PF00857"/>
    </source>
</evidence>
<proteinExistence type="inferred from homology"/>
<comment type="pathway">
    <text evidence="5">Cofactor biosynthesis; nicotinate biosynthesis; nicotinate from nicotinamide: step 1/1.</text>
</comment>
<evidence type="ECO:0000256" key="3">
    <source>
        <dbReference type="ARBA" id="ARBA00022723"/>
    </source>
</evidence>
<evidence type="ECO:0000256" key="5">
    <source>
        <dbReference type="ARBA" id="ARBA00037900"/>
    </source>
</evidence>
<reference evidence="11" key="1">
    <citation type="submission" date="2015-10" db="EMBL/GenBank/DDBJ databases">
        <title>Complete Genome Sequence of Aeromonas schubertii strain WL1483.</title>
        <authorList>
            <person name="Liu L."/>
        </authorList>
    </citation>
    <scope>NUCLEOTIDE SEQUENCE [LARGE SCALE GENOMIC DNA]</scope>
    <source>
        <strain evidence="11">WL1483</strain>
    </source>
</reference>
<dbReference type="GO" id="GO:0008936">
    <property type="term" value="F:nicotinamidase activity"/>
    <property type="evidence" value="ECO:0007669"/>
    <property type="project" value="UniProtKB-EC"/>
</dbReference>
<keyword evidence="12" id="KW-1185">Reference proteome</keyword>
<evidence type="ECO:0000313" key="12">
    <source>
        <dbReference type="Proteomes" id="UP000774958"/>
    </source>
</evidence>
<dbReference type="EMBL" id="CP013067">
    <property type="protein sequence ID" value="ALP41938.1"/>
    <property type="molecule type" value="Genomic_DNA"/>
</dbReference>
<accession>A0A0S2SJU4</accession>
<dbReference type="InterPro" id="IPR000868">
    <property type="entry name" value="Isochorismatase-like_dom"/>
</dbReference>
<gene>
    <name evidence="10" type="ORF">LA374_18610</name>
    <name evidence="9" type="ORF">WL1483_2519</name>
</gene>
<dbReference type="InterPro" id="IPR052347">
    <property type="entry name" value="Isochorismatase_Nicotinamidase"/>
</dbReference>
<evidence type="ECO:0000256" key="7">
    <source>
        <dbReference type="ARBA" id="ARBA00043224"/>
    </source>
</evidence>
<dbReference type="GO" id="GO:0019363">
    <property type="term" value="P:pyridine nucleotide biosynthetic process"/>
    <property type="evidence" value="ECO:0007669"/>
    <property type="project" value="UniProtKB-KW"/>
</dbReference>
<evidence type="ECO:0000313" key="11">
    <source>
        <dbReference type="Proteomes" id="UP000058114"/>
    </source>
</evidence>
<dbReference type="Proteomes" id="UP000774958">
    <property type="component" value="Unassembled WGS sequence"/>
</dbReference>
<feature type="domain" description="Isochorismatase-like" evidence="8">
    <location>
        <begin position="62"/>
        <end position="198"/>
    </location>
</feature>
<protein>
    <recommendedName>
        <fullName evidence="6">nicotinamidase</fullName>
        <ecNumber evidence="6">3.5.1.19</ecNumber>
    </recommendedName>
    <alternativeName>
        <fullName evidence="7">Nicotinamide deamidase</fullName>
    </alternativeName>
</protein>
<dbReference type="InterPro" id="IPR036380">
    <property type="entry name" value="Isochorismatase-like_sf"/>
</dbReference>
<evidence type="ECO:0000313" key="9">
    <source>
        <dbReference type="EMBL" id="ALP41938.1"/>
    </source>
</evidence>
<evidence type="ECO:0000256" key="1">
    <source>
        <dbReference type="ARBA" id="ARBA00006336"/>
    </source>
</evidence>
<keyword evidence="4" id="KW-0378">Hydrolase</keyword>
<dbReference type="Pfam" id="PF00857">
    <property type="entry name" value="Isochorismatase"/>
    <property type="match status" value="1"/>
</dbReference>
<reference evidence="10 12" key="3">
    <citation type="submission" date="2021-09" db="EMBL/GenBank/DDBJ databases">
        <title>Aeromonas schubertii isolated from Asian sea bass.</title>
        <authorList>
            <person name="Pinpimai K."/>
        </authorList>
    </citation>
    <scope>NUCLEOTIDE SEQUENCE [LARGE SCALE GENOMIC DNA]</scope>
    <source>
        <strain evidence="10 12">CHULA2021a</strain>
    </source>
</reference>
<dbReference type="Gene3D" id="3.40.50.850">
    <property type="entry name" value="Isochorismatase-like"/>
    <property type="match status" value="1"/>
</dbReference>
<dbReference type="RefSeq" id="WP_060587854.1">
    <property type="nucleotide sequence ID" value="NZ_CP013067.1"/>
</dbReference>
<dbReference type="PANTHER" id="PTHR11080:SF2">
    <property type="entry name" value="LD05707P"/>
    <property type="match status" value="1"/>
</dbReference>
<name>A0A0S2SJU4_9GAMM</name>
<dbReference type="EC" id="3.5.1.19" evidence="6"/>
<keyword evidence="3" id="KW-0479">Metal-binding</keyword>
<dbReference type="SUPFAM" id="SSF52499">
    <property type="entry name" value="Isochorismatase-like hydrolases"/>
    <property type="match status" value="1"/>
</dbReference>
<evidence type="ECO:0000256" key="6">
    <source>
        <dbReference type="ARBA" id="ARBA00039017"/>
    </source>
</evidence>
<evidence type="ECO:0000256" key="4">
    <source>
        <dbReference type="ARBA" id="ARBA00022801"/>
    </source>
</evidence>
<evidence type="ECO:0000313" key="10">
    <source>
        <dbReference type="EMBL" id="MBZ6068196.1"/>
    </source>
</evidence>
<evidence type="ECO:0000256" key="2">
    <source>
        <dbReference type="ARBA" id="ARBA00022642"/>
    </source>
</evidence>
<reference evidence="9 11" key="2">
    <citation type="journal article" date="2016" name="Genome Announc.">
        <title>Complete Genome Sequence of the Highly Virulent Aeromonas schubertii Strain WL1483, Isolated from Diseased Snakehead Fish (Channa argus) in China.</title>
        <authorList>
            <person name="Liu L."/>
            <person name="Li N."/>
            <person name="Zhang D."/>
            <person name="Fu X."/>
            <person name="Shi C."/>
            <person name="Lin Q."/>
            <person name="Hao G."/>
        </authorList>
    </citation>
    <scope>NUCLEOTIDE SEQUENCE [LARGE SCALE GENOMIC DNA]</scope>
    <source>
        <strain evidence="9 11">WL1483</strain>
    </source>
</reference>
<keyword evidence="2" id="KW-0662">Pyridine nucleotide biosynthesis</keyword>
<dbReference type="PANTHER" id="PTHR11080">
    <property type="entry name" value="PYRAZINAMIDASE/NICOTINAMIDASE"/>
    <property type="match status" value="1"/>
</dbReference>
<dbReference type="Proteomes" id="UP000058114">
    <property type="component" value="Chromosome"/>
</dbReference>
<sequence length="211" mass="22301">MGIIASLDIDAQKGFTPLCPQELPVPGGDEIAAALNAQATLAALRIGSKDAHPANASWVVNSPSEMLLPLNLPNADLTWPAHCVPGTTGFELLDGLPAPIDYDFFIWKGVEPDLHPYGACYHDLAERRSTGLLEFLQARGVDTVIVGGLATDYCVKTSALQLRRAGLRVILHLAACRGIGAQTVSAALVAMTEAGVELAADLHEVRRLLGC</sequence>
<dbReference type="KEGG" id="asr:WL1483_2519"/>
<organism evidence="9 11">
    <name type="scientific">Aeromonas schubertii</name>
    <dbReference type="NCBI Taxonomy" id="652"/>
    <lineage>
        <taxon>Bacteria</taxon>
        <taxon>Pseudomonadati</taxon>
        <taxon>Pseudomonadota</taxon>
        <taxon>Gammaproteobacteria</taxon>
        <taxon>Aeromonadales</taxon>
        <taxon>Aeromonadaceae</taxon>
        <taxon>Aeromonas</taxon>
    </lineage>
</organism>
<dbReference type="PATRIC" id="fig|652.5.peg.4121"/>